<dbReference type="GO" id="GO:0006083">
    <property type="term" value="P:acetate metabolic process"/>
    <property type="evidence" value="ECO:0007669"/>
    <property type="project" value="InterPro"/>
</dbReference>
<protein>
    <recommendedName>
        <fullName evidence="1">Acetyl-CoA hydrolase/transferase C-terminal domain-containing protein</fullName>
    </recommendedName>
</protein>
<dbReference type="InterPro" id="IPR037171">
    <property type="entry name" value="NagB/RpiA_transferase-like"/>
</dbReference>
<dbReference type="STRING" id="450378.GCA_001661675_03436"/>
<dbReference type="GO" id="GO:0008775">
    <property type="term" value="F:acetate CoA-transferase activity"/>
    <property type="evidence" value="ECO:0007669"/>
    <property type="project" value="InterPro"/>
</dbReference>
<organism evidence="2 3">
    <name type="scientific">Croceicoccus marinus</name>
    <dbReference type="NCBI Taxonomy" id="450378"/>
    <lineage>
        <taxon>Bacteria</taxon>
        <taxon>Pseudomonadati</taxon>
        <taxon>Pseudomonadota</taxon>
        <taxon>Alphaproteobacteria</taxon>
        <taxon>Sphingomonadales</taxon>
        <taxon>Erythrobacteraceae</taxon>
        <taxon>Croceicoccus</taxon>
    </lineage>
</organism>
<dbReference type="InterPro" id="IPR046433">
    <property type="entry name" value="ActCoA_hydro"/>
</dbReference>
<dbReference type="Pfam" id="PF13336">
    <property type="entry name" value="AcetylCoA_hyd_C"/>
    <property type="match status" value="1"/>
</dbReference>
<dbReference type="Gene3D" id="3.40.1080.20">
    <property type="entry name" value="Acetyl-CoA hydrolase/transferase C-terminal domain"/>
    <property type="match status" value="1"/>
</dbReference>
<dbReference type="AlphaFoldDB" id="A0A1Z1FHB5"/>
<keyword evidence="3" id="KW-1185">Reference proteome</keyword>
<dbReference type="EMBL" id="CP019603">
    <property type="protein sequence ID" value="ARU18188.1"/>
    <property type="molecule type" value="Genomic_DNA"/>
</dbReference>
<evidence type="ECO:0000313" key="3">
    <source>
        <dbReference type="Proteomes" id="UP000195807"/>
    </source>
</evidence>
<dbReference type="SUPFAM" id="SSF100950">
    <property type="entry name" value="NagB/RpiA/CoA transferase-like"/>
    <property type="match status" value="1"/>
</dbReference>
<dbReference type="PANTHER" id="PTHR21432:SF20">
    <property type="entry name" value="ACETYL-COA HYDROLASE"/>
    <property type="match status" value="1"/>
</dbReference>
<evidence type="ECO:0000259" key="1">
    <source>
        <dbReference type="Pfam" id="PF13336"/>
    </source>
</evidence>
<dbReference type="InterPro" id="IPR038460">
    <property type="entry name" value="AcetylCoA_hyd_C_sf"/>
</dbReference>
<dbReference type="Gene3D" id="3.30.750.70">
    <property type="entry name" value="4-hydroxybutyrate coenzyme like domains"/>
    <property type="match status" value="1"/>
</dbReference>
<reference evidence="2 3" key="1">
    <citation type="submission" date="2017-01" db="EMBL/GenBank/DDBJ databases">
        <title>Complete genome sequence of esterase-producing bacterium Croceicoccus marinus E4A9.</title>
        <authorList>
            <person name="Wu Y.-H."/>
            <person name="Cheng H."/>
            <person name="Xu L."/>
            <person name="Huo Y.-Y."/>
            <person name="Wang C.-S."/>
            <person name="Xu X.-W."/>
        </authorList>
    </citation>
    <scope>NUCLEOTIDE SEQUENCE [LARGE SCALE GENOMIC DNA]</scope>
    <source>
        <strain evidence="2 3">E4A9</strain>
        <plasmid evidence="3">Plasmid pcme4a9i</plasmid>
    </source>
</reference>
<name>A0A1Z1FHB5_9SPHN</name>
<dbReference type="PANTHER" id="PTHR21432">
    <property type="entry name" value="ACETYL-COA HYDROLASE-RELATED"/>
    <property type="match status" value="1"/>
</dbReference>
<feature type="domain" description="Acetyl-CoA hydrolase/transferase C-terminal" evidence="1">
    <location>
        <begin position="337"/>
        <end position="497"/>
    </location>
</feature>
<evidence type="ECO:0000313" key="2">
    <source>
        <dbReference type="EMBL" id="ARU18188.1"/>
    </source>
</evidence>
<dbReference type="KEGG" id="cman:A9D14_17090"/>
<dbReference type="InterPro" id="IPR026888">
    <property type="entry name" value="AcetylCoA_hyd_C"/>
</dbReference>
<keyword evidence="2" id="KW-0614">Plasmid</keyword>
<proteinExistence type="predicted"/>
<gene>
    <name evidence="2" type="ORF">A9D14_17090</name>
</gene>
<accession>A0A1Z1FHB5</accession>
<dbReference type="Proteomes" id="UP000195807">
    <property type="component" value="Plasmid pCME4A9I"/>
</dbReference>
<geneLocation type="plasmid" evidence="3">
    <name>pcme4a9i</name>
</geneLocation>
<sequence>MMRRFADADALAGWIIEALGPEIVTGLPLGIGKANHVANALFARAKADPALRLEILTALTLERPRASSDLEARMLEPFVERVFGGYVELAYAEALRGGGLPANVHVSEFFVNSGKWLSNAAVQQHYTSVNYTSVAPDIILKRPINLLAQLIAVDESGPRPRYSLSSNPDITLDVLPELTARREAGEKFLFVGQVNRDLPFMPGSAELYADDFDAILDDPSAEFPVFTVPRNPVGTADYVAGLHAASLVRDGGTLQIGIGSLGDAVTYALILRHRHNSLFRELLAQVTDEQRETAPFEEGLYASSEMFVDGFLDLYDAGILKRRSASGHVLHSAFFAGSRDFLDRLKAMPEERRRDFDMTPVSFTNALYGDEDAKRADRPHARFLNNAMKIDVLGAAQSDTLSDGRVVSGVGGQHDFVEQALALRGANSVMLIHSHRIKDGKAEPNIVWQLDRTTIPRHMRDVVVTEYGVAWLKGASDAECIERMAAIADYRFAGGLAARARKAGKLGKGAEPHTGGNRPERLRDLLAKPRAEGFFPDFPFGSDFTHAERTALRALAFLKECGRSKTALARTFAAGLFAEPDADQRAALDRLEIGGGVKDRLYRALLLGAWRRAAG</sequence>